<dbReference type="InterPro" id="IPR041118">
    <property type="entry name" value="Rx_N"/>
</dbReference>
<evidence type="ECO:0000256" key="4">
    <source>
        <dbReference type="ARBA" id="ARBA00022741"/>
    </source>
</evidence>
<feature type="domain" description="R13L1/DRL21-like LRR repeat region" evidence="10">
    <location>
        <begin position="514"/>
        <end position="615"/>
    </location>
</feature>
<keyword evidence="5" id="KW-0611">Plant defense</keyword>
<dbReference type="GO" id="GO:0043531">
    <property type="term" value="F:ADP binding"/>
    <property type="evidence" value="ECO:0007669"/>
    <property type="project" value="InterPro"/>
</dbReference>
<dbReference type="Gene3D" id="1.20.5.4130">
    <property type="match status" value="1"/>
</dbReference>
<dbReference type="AlphaFoldDB" id="A0AAD5W949"/>
<dbReference type="InterPro" id="IPR002182">
    <property type="entry name" value="NB-ARC"/>
</dbReference>
<reference evidence="11 12" key="1">
    <citation type="journal article" date="2022" name="Cell">
        <title>Repeat-based holocentromeres influence genome architecture and karyotype evolution.</title>
        <authorList>
            <person name="Hofstatter P.G."/>
            <person name="Thangavel G."/>
            <person name="Lux T."/>
            <person name="Neumann P."/>
            <person name="Vondrak T."/>
            <person name="Novak P."/>
            <person name="Zhang M."/>
            <person name="Costa L."/>
            <person name="Castellani M."/>
            <person name="Scott A."/>
            <person name="Toegelov H."/>
            <person name="Fuchs J."/>
            <person name="Mata-Sucre Y."/>
            <person name="Dias Y."/>
            <person name="Vanzela A.L.L."/>
            <person name="Huettel B."/>
            <person name="Almeida C.C.S."/>
            <person name="Simkova H."/>
            <person name="Souza G."/>
            <person name="Pedrosa-Harand A."/>
            <person name="Macas J."/>
            <person name="Mayer K.F.X."/>
            <person name="Houben A."/>
            <person name="Marques A."/>
        </authorList>
    </citation>
    <scope>NUCLEOTIDE SEQUENCE [LARGE SCALE GENOMIC DNA]</scope>
    <source>
        <strain evidence="11">RhyTen1mFocal</strain>
    </source>
</reference>
<feature type="domain" description="Disease resistance protein winged helix" evidence="9">
    <location>
        <begin position="419"/>
        <end position="467"/>
    </location>
</feature>
<proteinExistence type="inferred from homology"/>
<comment type="similarity">
    <text evidence="1">Belongs to the disease resistance NB-LRR family.</text>
</comment>
<evidence type="ECO:0000259" key="8">
    <source>
        <dbReference type="Pfam" id="PF18052"/>
    </source>
</evidence>
<dbReference type="InterPro" id="IPR038005">
    <property type="entry name" value="RX-like_CC"/>
</dbReference>
<evidence type="ECO:0000256" key="3">
    <source>
        <dbReference type="ARBA" id="ARBA00022737"/>
    </source>
</evidence>
<dbReference type="GO" id="GO:0005524">
    <property type="term" value="F:ATP binding"/>
    <property type="evidence" value="ECO:0007669"/>
    <property type="project" value="UniProtKB-KW"/>
</dbReference>
<dbReference type="InterPro" id="IPR036388">
    <property type="entry name" value="WH-like_DNA-bd_sf"/>
</dbReference>
<evidence type="ECO:0000256" key="6">
    <source>
        <dbReference type="ARBA" id="ARBA00022840"/>
    </source>
</evidence>
<dbReference type="PRINTS" id="PR00364">
    <property type="entry name" value="DISEASERSIST"/>
</dbReference>
<keyword evidence="6" id="KW-0067">ATP-binding</keyword>
<evidence type="ECO:0000256" key="1">
    <source>
        <dbReference type="ARBA" id="ARBA00008894"/>
    </source>
</evidence>
<keyword evidence="4" id="KW-0547">Nucleotide-binding</keyword>
<dbReference type="InterPro" id="IPR042197">
    <property type="entry name" value="Apaf_helical"/>
</dbReference>
<dbReference type="Pfam" id="PF25019">
    <property type="entry name" value="LRR_R13L1-DRL21"/>
    <property type="match status" value="1"/>
</dbReference>
<evidence type="ECO:0000256" key="5">
    <source>
        <dbReference type="ARBA" id="ARBA00022821"/>
    </source>
</evidence>
<accession>A0AAD5W949</accession>
<keyword evidence="3" id="KW-0677">Repeat</keyword>
<keyword evidence="2" id="KW-0433">Leucine-rich repeat</keyword>
<dbReference type="Pfam" id="PF00931">
    <property type="entry name" value="NB-ARC"/>
    <property type="match status" value="1"/>
</dbReference>
<dbReference type="Pfam" id="PF23559">
    <property type="entry name" value="WHD_DRP"/>
    <property type="match status" value="1"/>
</dbReference>
<comment type="caution">
    <text evidence="11">The sequence shown here is derived from an EMBL/GenBank/DDBJ whole genome shotgun (WGS) entry which is preliminary data.</text>
</comment>
<dbReference type="Gene3D" id="3.40.50.300">
    <property type="entry name" value="P-loop containing nucleotide triphosphate hydrolases"/>
    <property type="match status" value="1"/>
</dbReference>
<dbReference type="CDD" id="cd14798">
    <property type="entry name" value="RX-CC_like"/>
    <property type="match status" value="1"/>
</dbReference>
<dbReference type="InterPro" id="IPR058922">
    <property type="entry name" value="WHD_DRP"/>
</dbReference>
<evidence type="ECO:0000313" key="12">
    <source>
        <dbReference type="Proteomes" id="UP001210211"/>
    </source>
</evidence>
<dbReference type="InterPro" id="IPR056789">
    <property type="entry name" value="LRR_R13L1-DRL21"/>
</dbReference>
<evidence type="ECO:0008006" key="13">
    <source>
        <dbReference type="Google" id="ProtNLM"/>
    </source>
</evidence>
<organism evidence="11 12">
    <name type="scientific">Rhynchospora tenuis</name>
    <dbReference type="NCBI Taxonomy" id="198213"/>
    <lineage>
        <taxon>Eukaryota</taxon>
        <taxon>Viridiplantae</taxon>
        <taxon>Streptophyta</taxon>
        <taxon>Embryophyta</taxon>
        <taxon>Tracheophyta</taxon>
        <taxon>Spermatophyta</taxon>
        <taxon>Magnoliopsida</taxon>
        <taxon>Liliopsida</taxon>
        <taxon>Poales</taxon>
        <taxon>Cyperaceae</taxon>
        <taxon>Cyperoideae</taxon>
        <taxon>Rhynchosporeae</taxon>
        <taxon>Rhynchospora</taxon>
    </lineage>
</organism>
<dbReference type="PANTHER" id="PTHR36766:SF36">
    <property type="entry name" value="AAA+ ATPASE DOMAIN-CONTAINING PROTEIN"/>
    <property type="match status" value="1"/>
</dbReference>
<evidence type="ECO:0000313" key="11">
    <source>
        <dbReference type="EMBL" id="KAJ3684135.1"/>
    </source>
</evidence>
<sequence>MLTKMAEEEVGMLLGVPGEIEKLGRTVGDIQCLLSDAERRQIESKSIEKWLLELTDVMYDADDIMDLCQIKAKERSERHGCSSNFGCGISMLSCLRNPVFAHKIGTQIKELNSRLNEIYERKSKLSLQIESQNDVGPSNVRPVVPVPSAPLADIVGYKIEEDTAMLVKLLTTDDEESVKENVSAVAIVGMAGIGKSTLAKKVFYDPEIQREFPLRILVCVSKDLKEVQLLKCIIREVGGDYSAAEEKSELVPKLARLVENKKFFLVLDDVWPESQEVWNGLLREAMIGGARGSRLLVTTRNDRVARFIQATTTHHVQKLSEEDAWSLLAKQVALNELDSETLKDIGLELVKKCDGLPLAIIAIGGVLRGRGKDIREWQTISKSTLWSMVPDNHYFPQAFYLSYEDLPSYLKQCFIFCSLYPEDHVFFGNDLIYLWLAEGFLCDKGDLSFYETGKEYYKELVWRNLFEVVEELRYLSFVNTNVEVFPEGLRMLKKLIELIGLQPGNNCSSSSNLDDLGTLSLLSCLSLKSLEKVTDISVAKKANLKEKGHLKALSFYYNTDSGCQVSKPIEEKKAAEDVLNALDNLKPRYVMGLLDFEMETLPDYLRKAEAEKLTVWCSKELLVMITSLGVESSEWKKFEHIPRVKFYADDESLYATYQKTPFRFTTNVDSSA</sequence>
<evidence type="ECO:0000256" key="2">
    <source>
        <dbReference type="ARBA" id="ARBA00022614"/>
    </source>
</evidence>
<dbReference type="PANTHER" id="PTHR36766">
    <property type="entry name" value="PLANT BROAD-SPECTRUM MILDEW RESISTANCE PROTEIN RPW8"/>
    <property type="match status" value="1"/>
</dbReference>
<feature type="domain" description="NB-ARC" evidence="7">
    <location>
        <begin position="179"/>
        <end position="336"/>
    </location>
</feature>
<dbReference type="SUPFAM" id="SSF52540">
    <property type="entry name" value="P-loop containing nucleoside triphosphate hydrolases"/>
    <property type="match status" value="1"/>
</dbReference>
<name>A0AAD5W949_9POAL</name>
<feature type="domain" description="Disease resistance N-terminal" evidence="8">
    <location>
        <begin position="2"/>
        <end position="82"/>
    </location>
</feature>
<dbReference type="Proteomes" id="UP001210211">
    <property type="component" value="Unassembled WGS sequence"/>
</dbReference>
<dbReference type="GO" id="GO:0006952">
    <property type="term" value="P:defense response"/>
    <property type="evidence" value="ECO:0007669"/>
    <property type="project" value="UniProtKB-KW"/>
</dbReference>
<dbReference type="Gene3D" id="1.10.8.430">
    <property type="entry name" value="Helical domain of apoptotic protease-activating factors"/>
    <property type="match status" value="1"/>
</dbReference>
<evidence type="ECO:0000259" key="9">
    <source>
        <dbReference type="Pfam" id="PF23559"/>
    </source>
</evidence>
<evidence type="ECO:0000259" key="10">
    <source>
        <dbReference type="Pfam" id="PF25019"/>
    </source>
</evidence>
<dbReference type="Gene3D" id="1.10.10.10">
    <property type="entry name" value="Winged helix-like DNA-binding domain superfamily/Winged helix DNA-binding domain"/>
    <property type="match status" value="1"/>
</dbReference>
<dbReference type="EMBL" id="JAMRDG010000002">
    <property type="protein sequence ID" value="KAJ3684135.1"/>
    <property type="molecule type" value="Genomic_DNA"/>
</dbReference>
<protein>
    <recommendedName>
        <fullName evidence="13">Disease resistance protein RGA3</fullName>
    </recommendedName>
</protein>
<evidence type="ECO:0000259" key="7">
    <source>
        <dbReference type="Pfam" id="PF00931"/>
    </source>
</evidence>
<dbReference type="Pfam" id="PF18052">
    <property type="entry name" value="Rx_N"/>
    <property type="match status" value="1"/>
</dbReference>
<keyword evidence="12" id="KW-1185">Reference proteome</keyword>
<gene>
    <name evidence="11" type="ORF">LUZ61_013299</name>
</gene>
<dbReference type="InterPro" id="IPR027417">
    <property type="entry name" value="P-loop_NTPase"/>
</dbReference>